<feature type="transmembrane region" description="Helical" evidence="5">
    <location>
        <begin position="15"/>
        <end position="38"/>
    </location>
</feature>
<dbReference type="GO" id="GO:0012505">
    <property type="term" value="C:endomembrane system"/>
    <property type="evidence" value="ECO:0007669"/>
    <property type="project" value="UniProtKB-SubCell"/>
</dbReference>
<evidence type="ECO:0000256" key="3">
    <source>
        <dbReference type="ARBA" id="ARBA00022989"/>
    </source>
</evidence>
<dbReference type="OrthoDB" id="5849902at2759"/>
<evidence type="ECO:0000313" key="6">
    <source>
        <dbReference type="EMBL" id="EYC25356.1"/>
    </source>
</evidence>
<evidence type="ECO:0000256" key="2">
    <source>
        <dbReference type="ARBA" id="ARBA00022692"/>
    </source>
</evidence>
<gene>
    <name evidence="6" type="primary">Acey_s0012.g1839</name>
    <name evidence="6" type="synonym">Acey-C49A1.10</name>
    <name evidence="6" type="ORF">Y032_0012g1839</name>
</gene>
<evidence type="ECO:0000256" key="1">
    <source>
        <dbReference type="ARBA" id="ARBA00004127"/>
    </source>
</evidence>
<comment type="caution">
    <text evidence="6">The sequence shown here is derived from an EMBL/GenBank/DDBJ whole genome shotgun (WGS) entry which is preliminary data.</text>
</comment>
<keyword evidence="4 5" id="KW-0472">Membrane</keyword>
<dbReference type="Proteomes" id="UP000024635">
    <property type="component" value="Unassembled WGS sequence"/>
</dbReference>
<dbReference type="PANTHER" id="PTHR12479:SF19">
    <property type="entry name" value="MARVEL DOMAIN-CONTAINING PROTEIN"/>
    <property type="match status" value="1"/>
</dbReference>
<keyword evidence="2 5" id="KW-0812">Transmembrane</keyword>
<dbReference type="PANTHER" id="PTHR12479">
    <property type="entry name" value="LYSOSOMAL-ASSOCIATED TRANSMEMBRANE PROTEIN"/>
    <property type="match status" value="1"/>
</dbReference>
<accession>A0A016VDK9</accession>
<dbReference type="EMBL" id="JARK01001348">
    <property type="protein sequence ID" value="EYC25356.1"/>
    <property type="molecule type" value="Genomic_DNA"/>
</dbReference>
<proteinExistence type="predicted"/>
<name>A0A016VDK9_9BILA</name>
<feature type="transmembrane region" description="Helical" evidence="5">
    <location>
        <begin position="140"/>
        <end position="165"/>
    </location>
</feature>
<sequence length="221" mass="25197">MAIEGLQHEKLSQQLFVLMAGLIVAIVEFFLVILSVYGLFRNFHLFGSSYLFWFILGIFSAIVIILAIVLMLYAIKKEKARWLIPHLSAQAGFLYLNVFLILFLIIVAIVVAILLLFGAYRGIRNLLGVSNYYMSDDSTFLLGIMIIVIYLLVAILEVFFLIIVWKLYKHFRDYSSIGHYSDDKNVQWTTVGPPPKDDAHGSPTMGDVYPYGQHYDQGNML</sequence>
<feature type="transmembrane region" description="Helical" evidence="5">
    <location>
        <begin position="94"/>
        <end position="120"/>
    </location>
</feature>
<dbReference type="InterPro" id="IPR051115">
    <property type="entry name" value="LAPTM_transporter"/>
</dbReference>
<keyword evidence="7" id="KW-1185">Reference proteome</keyword>
<dbReference type="GO" id="GO:0005765">
    <property type="term" value="C:lysosomal membrane"/>
    <property type="evidence" value="ECO:0007669"/>
    <property type="project" value="TreeGrafter"/>
</dbReference>
<organism evidence="6 7">
    <name type="scientific">Ancylostoma ceylanicum</name>
    <dbReference type="NCBI Taxonomy" id="53326"/>
    <lineage>
        <taxon>Eukaryota</taxon>
        <taxon>Metazoa</taxon>
        <taxon>Ecdysozoa</taxon>
        <taxon>Nematoda</taxon>
        <taxon>Chromadorea</taxon>
        <taxon>Rhabditida</taxon>
        <taxon>Rhabditina</taxon>
        <taxon>Rhabditomorpha</taxon>
        <taxon>Strongyloidea</taxon>
        <taxon>Ancylostomatidae</taxon>
        <taxon>Ancylostomatinae</taxon>
        <taxon>Ancylostoma</taxon>
    </lineage>
</organism>
<evidence type="ECO:0000313" key="7">
    <source>
        <dbReference type="Proteomes" id="UP000024635"/>
    </source>
</evidence>
<evidence type="ECO:0000256" key="4">
    <source>
        <dbReference type="ARBA" id="ARBA00023136"/>
    </source>
</evidence>
<protein>
    <submittedName>
        <fullName evidence="6">Uncharacterized protein</fullName>
    </submittedName>
</protein>
<dbReference type="AlphaFoldDB" id="A0A016VDK9"/>
<reference evidence="7" key="1">
    <citation type="journal article" date="2015" name="Nat. Genet.">
        <title>The genome and transcriptome of the zoonotic hookworm Ancylostoma ceylanicum identify infection-specific gene families.</title>
        <authorList>
            <person name="Schwarz E.M."/>
            <person name="Hu Y."/>
            <person name="Antoshechkin I."/>
            <person name="Miller M.M."/>
            <person name="Sternberg P.W."/>
            <person name="Aroian R.V."/>
        </authorList>
    </citation>
    <scope>NUCLEOTIDE SEQUENCE</scope>
    <source>
        <strain evidence="7">HY135</strain>
    </source>
</reference>
<evidence type="ECO:0000256" key="5">
    <source>
        <dbReference type="SAM" id="Phobius"/>
    </source>
</evidence>
<comment type="subcellular location">
    <subcellularLocation>
        <location evidence="1">Endomembrane system</location>
        <topology evidence="1">Multi-pass membrane protein</topology>
    </subcellularLocation>
</comment>
<feature type="transmembrane region" description="Helical" evidence="5">
    <location>
        <begin position="50"/>
        <end position="73"/>
    </location>
</feature>
<keyword evidence="3 5" id="KW-1133">Transmembrane helix</keyword>